<evidence type="ECO:0000256" key="4">
    <source>
        <dbReference type="ARBA" id="ARBA00022989"/>
    </source>
</evidence>
<proteinExistence type="predicted"/>
<evidence type="ECO:0000256" key="3">
    <source>
        <dbReference type="ARBA" id="ARBA00022692"/>
    </source>
</evidence>
<dbReference type="InterPro" id="IPR050833">
    <property type="entry name" value="Poly_Biosynth_Transport"/>
</dbReference>
<feature type="transmembrane region" description="Helical" evidence="6">
    <location>
        <begin position="298"/>
        <end position="320"/>
    </location>
</feature>
<keyword evidence="5 6" id="KW-0472">Membrane</keyword>
<reference evidence="7 8" key="1">
    <citation type="submission" date="2020-01" db="EMBL/GenBank/DDBJ databases">
        <title>Spongiivirga citrea KCTC 32990T.</title>
        <authorList>
            <person name="Wang G."/>
        </authorList>
    </citation>
    <scope>NUCLEOTIDE SEQUENCE [LARGE SCALE GENOMIC DNA]</scope>
    <source>
        <strain evidence="7 8">KCTC 32990</strain>
    </source>
</reference>
<keyword evidence="3 6" id="KW-0812">Transmembrane</keyword>
<dbReference type="PANTHER" id="PTHR30250:SF11">
    <property type="entry name" value="O-ANTIGEN TRANSPORTER-RELATED"/>
    <property type="match status" value="1"/>
</dbReference>
<dbReference type="Proteomes" id="UP000474296">
    <property type="component" value="Unassembled WGS sequence"/>
</dbReference>
<evidence type="ECO:0000256" key="6">
    <source>
        <dbReference type="SAM" id="Phobius"/>
    </source>
</evidence>
<feature type="transmembrane region" description="Helical" evidence="6">
    <location>
        <begin position="390"/>
        <end position="412"/>
    </location>
</feature>
<dbReference type="InterPro" id="IPR002797">
    <property type="entry name" value="Polysacc_synth"/>
</dbReference>
<sequence>MSALKRFFKDTAIYGITTVLARFISFILVPLHTAAMGTVDYSGVTEFFVYAAFLNVLLSYGMETAFFRFFNTHKEKDTVYTTALISLTVSTILFFIGVWIFKDQLADLIKVDRYYFKILVGITALDALVVAPFAYLRAKNRPIRFAGVKLTNIAIVGFVNLFFLWIIPEFSLEFSFYNKEELLQYVFWANLSASAVTLILLFPLFFKLKLVFDTGLFRKLLSYGWPILVAGLAFVINENLDKLMLQEMIDEDTMGAYAGCYKIAVFMTIFIQGFRLGAEPFFFSHAKSDNAVENYATILKYFVIAGGLGLLIICCFIDPLKNFIVRDTAYHKAIDIVPIVLLANLCLGIYHNLSIWYKLTDKTRYGMYISIIGAIITIAFNWIMIPKIGFIASAWATLAAYGGMMIISYQLGKKHYPVPYDLKKIGFYLALAIGLSAVSFIQFRENYWLASAFVLVFLGAVFLIEKKELKSILN</sequence>
<dbReference type="AlphaFoldDB" id="A0A6M0CSW3"/>
<dbReference type="Pfam" id="PF01943">
    <property type="entry name" value="Polysacc_synt"/>
    <property type="match status" value="1"/>
</dbReference>
<dbReference type="PANTHER" id="PTHR30250">
    <property type="entry name" value="PST FAMILY PREDICTED COLANIC ACID TRANSPORTER"/>
    <property type="match status" value="1"/>
</dbReference>
<dbReference type="GO" id="GO:0005886">
    <property type="term" value="C:plasma membrane"/>
    <property type="evidence" value="ECO:0007669"/>
    <property type="project" value="UniProtKB-SubCell"/>
</dbReference>
<feature type="transmembrane region" description="Helical" evidence="6">
    <location>
        <begin position="424"/>
        <end position="441"/>
    </location>
</feature>
<organism evidence="7 8">
    <name type="scientific">Spongiivirga citrea</name>
    <dbReference type="NCBI Taxonomy" id="1481457"/>
    <lineage>
        <taxon>Bacteria</taxon>
        <taxon>Pseudomonadati</taxon>
        <taxon>Bacteroidota</taxon>
        <taxon>Flavobacteriia</taxon>
        <taxon>Flavobacteriales</taxon>
        <taxon>Flavobacteriaceae</taxon>
        <taxon>Spongiivirga</taxon>
    </lineage>
</organism>
<dbReference type="RefSeq" id="WP_164033691.1">
    <property type="nucleotide sequence ID" value="NZ_JAABOQ010000008.1"/>
</dbReference>
<comment type="subcellular location">
    <subcellularLocation>
        <location evidence="1">Cell membrane</location>
        <topology evidence="1">Multi-pass membrane protein</topology>
    </subcellularLocation>
</comment>
<evidence type="ECO:0000256" key="1">
    <source>
        <dbReference type="ARBA" id="ARBA00004651"/>
    </source>
</evidence>
<evidence type="ECO:0000256" key="2">
    <source>
        <dbReference type="ARBA" id="ARBA00022475"/>
    </source>
</evidence>
<feature type="transmembrane region" description="Helical" evidence="6">
    <location>
        <begin position="187"/>
        <end position="208"/>
    </location>
</feature>
<accession>A0A6M0CSW3</accession>
<feature type="transmembrane region" description="Helical" evidence="6">
    <location>
        <begin position="12"/>
        <end position="35"/>
    </location>
</feature>
<feature type="transmembrane region" description="Helical" evidence="6">
    <location>
        <begin position="256"/>
        <end position="277"/>
    </location>
</feature>
<feature type="transmembrane region" description="Helical" evidence="6">
    <location>
        <begin position="365"/>
        <end position="384"/>
    </location>
</feature>
<keyword evidence="2" id="KW-1003">Cell membrane</keyword>
<evidence type="ECO:0000256" key="5">
    <source>
        <dbReference type="ARBA" id="ARBA00023136"/>
    </source>
</evidence>
<feature type="transmembrane region" description="Helical" evidence="6">
    <location>
        <begin position="114"/>
        <end position="136"/>
    </location>
</feature>
<gene>
    <name evidence="7" type="ORF">GWK10_17475</name>
</gene>
<feature type="transmembrane region" description="Helical" evidence="6">
    <location>
        <begin position="79"/>
        <end position="102"/>
    </location>
</feature>
<feature type="transmembrane region" description="Helical" evidence="6">
    <location>
        <begin position="332"/>
        <end position="353"/>
    </location>
</feature>
<dbReference type="EMBL" id="JAABOQ010000008">
    <property type="protein sequence ID" value="NER19009.1"/>
    <property type="molecule type" value="Genomic_DNA"/>
</dbReference>
<keyword evidence="4 6" id="KW-1133">Transmembrane helix</keyword>
<keyword evidence="8" id="KW-1185">Reference proteome</keyword>
<feature type="transmembrane region" description="Helical" evidence="6">
    <location>
        <begin position="47"/>
        <end position="67"/>
    </location>
</feature>
<feature type="transmembrane region" description="Helical" evidence="6">
    <location>
        <begin position="148"/>
        <end position="167"/>
    </location>
</feature>
<protein>
    <submittedName>
        <fullName evidence="7">Oligosaccharide flippase family protein</fullName>
    </submittedName>
</protein>
<feature type="transmembrane region" description="Helical" evidence="6">
    <location>
        <begin position="447"/>
        <end position="464"/>
    </location>
</feature>
<evidence type="ECO:0000313" key="7">
    <source>
        <dbReference type="EMBL" id="NER19009.1"/>
    </source>
</evidence>
<feature type="transmembrane region" description="Helical" evidence="6">
    <location>
        <begin position="220"/>
        <end position="236"/>
    </location>
</feature>
<evidence type="ECO:0000313" key="8">
    <source>
        <dbReference type="Proteomes" id="UP000474296"/>
    </source>
</evidence>
<name>A0A6M0CSW3_9FLAO</name>
<comment type="caution">
    <text evidence="7">The sequence shown here is derived from an EMBL/GenBank/DDBJ whole genome shotgun (WGS) entry which is preliminary data.</text>
</comment>